<protein>
    <submittedName>
        <fullName evidence="1">Uncharacterized protein</fullName>
    </submittedName>
</protein>
<accession>A0AB37N7Z3</accession>
<evidence type="ECO:0000313" key="1">
    <source>
        <dbReference type="EMBL" id="RJZ21320.1"/>
    </source>
</evidence>
<dbReference type="AlphaFoldDB" id="A0AB37N7Z3"/>
<dbReference type="Proteomes" id="UP000285054">
    <property type="component" value="Unassembled WGS sequence"/>
</dbReference>
<comment type="caution">
    <text evidence="1">The sequence shown here is derived from an EMBL/GenBank/DDBJ whole genome shotgun (WGS) entry which is preliminary data.</text>
</comment>
<sequence length="36" mass="3944">MFLLNARTSIAKFLYIVRAIFSGIAVTLAKSAQKTV</sequence>
<dbReference type="EMBL" id="QXKO01000004">
    <property type="protein sequence ID" value="RJZ21320.1"/>
    <property type="molecule type" value="Genomic_DNA"/>
</dbReference>
<organism evidence="1 2">
    <name type="scientific">Listeria monocytogenes</name>
    <dbReference type="NCBI Taxonomy" id="1639"/>
    <lineage>
        <taxon>Bacteria</taxon>
        <taxon>Bacillati</taxon>
        <taxon>Bacillota</taxon>
        <taxon>Bacilli</taxon>
        <taxon>Bacillales</taxon>
        <taxon>Listeriaceae</taxon>
        <taxon>Listeria</taxon>
    </lineage>
</organism>
<name>A0AB37N7Z3_LISMN</name>
<reference evidence="1 2" key="1">
    <citation type="journal article" date="2018" name="BMC Genomics">
        <title>Genes significantly associated with lineage II food isolates of Listeria monocytogenes.</title>
        <authorList>
            <person name="Pirone-Davies C."/>
            <person name="Chen Y."/>
            <person name="Pightling A."/>
            <person name="Ryan G."/>
            <person name="Wang Y."/>
            <person name="Yao K."/>
            <person name="Hoffmann M."/>
            <person name="Allard M.W."/>
        </authorList>
    </citation>
    <scope>NUCLEOTIDE SEQUENCE [LARGE SCALE GENOMIC DNA]</scope>
    <source>
        <strain evidence="1 2">PNUSAL000190</strain>
    </source>
</reference>
<evidence type="ECO:0000313" key="2">
    <source>
        <dbReference type="Proteomes" id="UP000285054"/>
    </source>
</evidence>
<proteinExistence type="predicted"/>
<gene>
    <name evidence="1" type="ORF">DYZ50_01780</name>
</gene>